<evidence type="ECO:0000313" key="2">
    <source>
        <dbReference type="Proteomes" id="UP000589716"/>
    </source>
</evidence>
<keyword evidence="2" id="KW-1185">Reference proteome</keyword>
<gene>
    <name evidence="1" type="ORF">H0I39_15920</name>
</gene>
<name>A0A853IWU5_9BURK</name>
<protein>
    <submittedName>
        <fullName evidence="1">Uncharacterized protein</fullName>
    </submittedName>
</protein>
<comment type="caution">
    <text evidence="1">The sequence shown here is derived from an EMBL/GenBank/DDBJ whole genome shotgun (WGS) entry which is preliminary data.</text>
</comment>
<dbReference type="EMBL" id="JACCKX010000001">
    <property type="protein sequence ID" value="NZA02851.1"/>
    <property type="molecule type" value="Genomic_DNA"/>
</dbReference>
<evidence type="ECO:0000313" key="1">
    <source>
        <dbReference type="EMBL" id="NZA02851.1"/>
    </source>
</evidence>
<dbReference type="Proteomes" id="UP000589716">
    <property type="component" value="Unassembled WGS sequence"/>
</dbReference>
<dbReference type="RefSeq" id="WP_180551139.1">
    <property type="nucleotide sequence ID" value="NZ_JACCKX010000001.1"/>
</dbReference>
<dbReference type="AlphaFoldDB" id="A0A853IWU5"/>
<reference evidence="1 2" key="1">
    <citation type="submission" date="2020-07" db="EMBL/GenBank/DDBJ databases">
        <authorList>
            <person name="Maaloum M."/>
        </authorList>
    </citation>
    <scope>NUCLEOTIDE SEQUENCE [LARGE SCALE GENOMIC DNA]</scope>
    <source>
        <strain evidence="1 2">GCS-AN-3</strain>
    </source>
</reference>
<organism evidence="1 2">
    <name type="scientific">Ottowia beijingensis</name>
    <dbReference type="NCBI Taxonomy" id="1207057"/>
    <lineage>
        <taxon>Bacteria</taxon>
        <taxon>Pseudomonadati</taxon>
        <taxon>Pseudomonadota</taxon>
        <taxon>Betaproteobacteria</taxon>
        <taxon>Burkholderiales</taxon>
        <taxon>Comamonadaceae</taxon>
        <taxon>Ottowia</taxon>
    </lineage>
</organism>
<sequence length="129" mass="14007">MSTKKQGGNRKAPAAPALSAFEKAATAAGLTAAPGKSAVENRYRGSVEGKTADTRFTGSLDMDAAFKQIEPEANRWDFGIGMRKPGKQEFAVWVEPHSASSLGEVKTILAKLDWLQENWINRNFGNSKH</sequence>
<accession>A0A853IWU5</accession>
<proteinExistence type="predicted"/>